<gene>
    <name evidence="7" type="ORF">EDD35_1808</name>
</gene>
<dbReference type="InterPro" id="IPR036188">
    <property type="entry name" value="FAD/NAD-bd_sf"/>
</dbReference>
<dbReference type="AlphaFoldDB" id="A0A3N2GSI3"/>
<keyword evidence="2" id="KW-0285">Flavoprotein</keyword>
<evidence type="ECO:0000256" key="1">
    <source>
        <dbReference type="ARBA" id="ARBA00001974"/>
    </source>
</evidence>
<evidence type="ECO:0000256" key="3">
    <source>
        <dbReference type="ARBA" id="ARBA00022827"/>
    </source>
</evidence>
<keyword evidence="3" id="KW-0274">FAD</keyword>
<sequence>MLTSRPRDRYDVVVVGSGAAGLTAAVAAADAGMSVVVLEKAAQLGGTSAVGGGVIWAPGNDLMAEAGFPDSPAAARAYLGTGRMSAAEIDAYVADAPAAIRFLTRAGVRMRPLARPDYHPEWPGAARGRGLDQEPFDPRPWPGLAEAIRPPTYFPLITMAERDALAGGAADPGLLAQRAADGVRTMGGALVGRLLVAALEREVDIVAGTPVTGLEPGWTVRAGREIRTSAVVLASGGFEWNPTLREAFLPFPVTPISAPSNTGDGLVLGLRAGAAVGDMTAVWGVPVLTPPTARYDGQQSGRMGNVEMTLPGSLTVTAAGRRFVNEATNYHDLNRAFGPVGSRAFLVFDRAYLDRYPVAGCSGPQPWMVQADTVAGLAAAAGIDPALVETVEAFNAAARRGEDPEFGRGQSPQDRHLGDPAVTPNPCLAPVETAPFFAVPVHAGVLGTAGGLATDGNGQVVDHDGAPIPGLYAAGNCAATLFHDAYPGGGATLGSAVVRAYRVGRHLGSLARSVEREVASAG</sequence>
<accession>A0A3N2GSI3</accession>
<dbReference type="GO" id="GO:0033765">
    <property type="term" value="F:steroid dehydrogenase activity, acting on the CH-CH group of donors"/>
    <property type="evidence" value="ECO:0007669"/>
    <property type="project" value="UniProtKB-ARBA"/>
</dbReference>
<dbReference type="InterPro" id="IPR027477">
    <property type="entry name" value="Succ_DH/fumarate_Rdtase_cat_sf"/>
</dbReference>
<reference evidence="7 8" key="1">
    <citation type="submission" date="2018-11" db="EMBL/GenBank/DDBJ databases">
        <title>Sequencing the genomes of 1000 actinobacteria strains.</title>
        <authorList>
            <person name="Klenk H.-P."/>
        </authorList>
    </citation>
    <scope>NUCLEOTIDE SEQUENCE [LARGE SCALE GENOMIC DNA]</scope>
    <source>
        <strain evidence="7 8">DSM 44348</strain>
    </source>
</reference>
<dbReference type="GO" id="GO:0008202">
    <property type="term" value="P:steroid metabolic process"/>
    <property type="evidence" value="ECO:0007669"/>
    <property type="project" value="UniProtKB-ARBA"/>
</dbReference>
<dbReference type="InterPro" id="IPR050315">
    <property type="entry name" value="FAD-oxidoreductase_2"/>
</dbReference>
<name>A0A3N2GSI3_9PSEU</name>
<feature type="region of interest" description="Disordered" evidence="5">
    <location>
        <begin position="399"/>
        <end position="418"/>
    </location>
</feature>
<evidence type="ECO:0000256" key="5">
    <source>
        <dbReference type="SAM" id="MobiDB-lite"/>
    </source>
</evidence>
<dbReference type="PANTHER" id="PTHR43400:SF10">
    <property type="entry name" value="3-OXOSTEROID 1-DEHYDROGENASE"/>
    <property type="match status" value="1"/>
</dbReference>
<protein>
    <submittedName>
        <fullName evidence="7">3-oxosteroid 1-dehydrogenase</fullName>
    </submittedName>
</protein>
<dbReference type="SUPFAM" id="SSF51905">
    <property type="entry name" value="FAD/NAD(P)-binding domain"/>
    <property type="match status" value="1"/>
</dbReference>
<evidence type="ECO:0000313" key="8">
    <source>
        <dbReference type="Proteomes" id="UP000274843"/>
    </source>
</evidence>
<dbReference type="Gene3D" id="3.50.50.60">
    <property type="entry name" value="FAD/NAD(P)-binding domain"/>
    <property type="match status" value="2"/>
</dbReference>
<evidence type="ECO:0000256" key="4">
    <source>
        <dbReference type="ARBA" id="ARBA00023002"/>
    </source>
</evidence>
<dbReference type="SUPFAM" id="SSF56425">
    <property type="entry name" value="Succinate dehydrogenase/fumarate reductase flavoprotein, catalytic domain"/>
    <property type="match status" value="1"/>
</dbReference>
<dbReference type="PANTHER" id="PTHR43400">
    <property type="entry name" value="FUMARATE REDUCTASE"/>
    <property type="match status" value="1"/>
</dbReference>
<comment type="cofactor">
    <cofactor evidence="1">
        <name>FAD</name>
        <dbReference type="ChEBI" id="CHEBI:57692"/>
    </cofactor>
</comment>
<keyword evidence="4" id="KW-0560">Oxidoreductase</keyword>
<dbReference type="Pfam" id="PF00890">
    <property type="entry name" value="FAD_binding_2"/>
    <property type="match status" value="1"/>
</dbReference>
<comment type="caution">
    <text evidence="7">The sequence shown here is derived from an EMBL/GenBank/DDBJ whole genome shotgun (WGS) entry which is preliminary data.</text>
</comment>
<organism evidence="7 8">
    <name type="scientific">Amycolatopsis thermoflava</name>
    <dbReference type="NCBI Taxonomy" id="84480"/>
    <lineage>
        <taxon>Bacteria</taxon>
        <taxon>Bacillati</taxon>
        <taxon>Actinomycetota</taxon>
        <taxon>Actinomycetes</taxon>
        <taxon>Pseudonocardiales</taxon>
        <taxon>Pseudonocardiaceae</taxon>
        <taxon>Amycolatopsis</taxon>
        <taxon>Amycolatopsis methanolica group</taxon>
    </lineage>
</organism>
<dbReference type="Proteomes" id="UP000274843">
    <property type="component" value="Unassembled WGS sequence"/>
</dbReference>
<dbReference type="RefSeq" id="WP_123683490.1">
    <property type="nucleotide sequence ID" value="NZ_RKHY01000001.1"/>
</dbReference>
<proteinExistence type="predicted"/>
<keyword evidence="8" id="KW-1185">Reference proteome</keyword>
<feature type="domain" description="FAD-dependent oxidoreductase 2 FAD-binding" evidence="6">
    <location>
        <begin position="11"/>
        <end position="493"/>
    </location>
</feature>
<dbReference type="InterPro" id="IPR003953">
    <property type="entry name" value="FAD-dep_OxRdtase_2_FAD-bd"/>
</dbReference>
<dbReference type="EMBL" id="RKHY01000001">
    <property type="protein sequence ID" value="ROS39503.1"/>
    <property type="molecule type" value="Genomic_DNA"/>
</dbReference>
<evidence type="ECO:0000256" key="2">
    <source>
        <dbReference type="ARBA" id="ARBA00022630"/>
    </source>
</evidence>
<evidence type="ECO:0000313" key="7">
    <source>
        <dbReference type="EMBL" id="ROS39503.1"/>
    </source>
</evidence>
<dbReference type="GeneID" id="301843232"/>
<evidence type="ECO:0000259" key="6">
    <source>
        <dbReference type="Pfam" id="PF00890"/>
    </source>
</evidence>